<dbReference type="Proteomes" id="UP000095558">
    <property type="component" value="Unassembled WGS sequence"/>
</dbReference>
<keyword evidence="8" id="KW-0560">Oxidoreductase</keyword>
<dbReference type="AlphaFoldDB" id="A0A173XLT5"/>
<dbReference type="GO" id="GO:0016020">
    <property type="term" value="C:membrane"/>
    <property type="evidence" value="ECO:0007669"/>
    <property type="project" value="InterPro"/>
</dbReference>
<dbReference type="EMBL" id="CYZV01000001">
    <property type="protein sequence ID" value="CUN51787.1"/>
    <property type="molecule type" value="Genomic_DNA"/>
</dbReference>
<organism evidence="8 9">
    <name type="scientific">Clostridium disporicum</name>
    <dbReference type="NCBI Taxonomy" id="84024"/>
    <lineage>
        <taxon>Bacteria</taxon>
        <taxon>Bacillati</taxon>
        <taxon>Bacillota</taxon>
        <taxon>Clostridia</taxon>
        <taxon>Eubacteriales</taxon>
        <taxon>Clostridiaceae</taxon>
        <taxon>Clostridium</taxon>
    </lineage>
</organism>
<dbReference type="SUPFAM" id="SSF54862">
    <property type="entry name" value="4Fe-4S ferredoxins"/>
    <property type="match status" value="1"/>
</dbReference>
<name>A0A173XLT5_9CLOT</name>
<dbReference type="Pfam" id="PF12838">
    <property type="entry name" value="Fer4_7"/>
    <property type="match status" value="1"/>
</dbReference>
<evidence type="ECO:0000256" key="3">
    <source>
        <dbReference type="ARBA" id="ARBA00022737"/>
    </source>
</evidence>
<feature type="domain" description="4Fe-4S ferredoxin-type" evidence="7">
    <location>
        <begin position="73"/>
        <end position="102"/>
    </location>
</feature>
<dbReference type="PANTHER" id="PTHR10849:SF35">
    <property type="entry name" value="FORMATE HYDROGENLYASE SUBUNIT 6-RELATED"/>
    <property type="match status" value="1"/>
</dbReference>
<keyword evidence="3" id="KW-0677">Repeat</keyword>
<dbReference type="RefSeq" id="WP_042394244.1">
    <property type="nucleotide sequence ID" value="NZ_CYYT01000010.1"/>
</dbReference>
<feature type="region of interest" description="Disordered" evidence="6">
    <location>
        <begin position="124"/>
        <end position="148"/>
    </location>
</feature>
<evidence type="ECO:0000256" key="6">
    <source>
        <dbReference type="SAM" id="MobiDB-lite"/>
    </source>
</evidence>
<evidence type="ECO:0000256" key="5">
    <source>
        <dbReference type="ARBA" id="ARBA00023014"/>
    </source>
</evidence>
<evidence type="ECO:0000313" key="9">
    <source>
        <dbReference type="Proteomes" id="UP000095558"/>
    </source>
</evidence>
<gene>
    <name evidence="8" type="primary">ndhI</name>
    <name evidence="8" type="ORF">ERS852470_00112</name>
</gene>
<dbReference type="GO" id="GO:0051539">
    <property type="term" value="F:4 iron, 4 sulfur cluster binding"/>
    <property type="evidence" value="ECO:0007669"/>
    <property type="project" value="UniProtKB-KW"/>
</dbReference>
<evidence type="ECO:0000259" key="7">
    <source>
        <dbReference type="PROSITE" id="PS51379"/>
    </source>
</evidence>
<dbReference type="Gene3D" id="3.30.70.3270">
    <property type="match status" value="1"/>
</dbReference>
<dbReference type="GO" id="GO:0046872">
    <property type="term" value="F:metal ion binding"/>
    <property type="evidence" value="ECO:0007669"/>
    <property type="project" value="UniProtKB-KW"/>
</dbReference>
<feature type="domain" description="4Fe-4S ferredoxin-type" evidence="7">
    <location>
        <begin position="36"/>
        <end position="65"/>
    </location>
</feature>
<dbReference type="GO" id="GO:0009060">
    <property type="term" value="P:aerobic respiration"/>
    <property type="evidence" value="ECO:0007669"/>
    <property type="project" value="TreeGrafter"/>
</dbReference>
<dbReference type="PROSITE" id="PS00198">
    <property type="entry name" value="4FE4S_FER_1"/>
    <property type="match status" value="1"/>
</dbReference>
<keyword evidence="5" id="KW-0411">Iron-sulfur</keyword>
<protein>
    <submittedName>
        <fullName evidence="8">NADH:ubiquinone oxidoreductase chain I-like protein</fullName>
        <ecNumber evidence="8">1.6.5.-</ecNumber>
    </submittedName>
</protein>
<feature type="compositionally biased region" description="Basic and acidic residues" evidence="6">
    <location>
        <begin position="132"/>
        <end position="148"/>
    </location>
</feature>
<proteinExistence type="predicted"/>
<dbReference type="PANTHER" id="PTHR10849">
    <property type="entry name" value="NADH DEHYDROGENASE UBIQUINONE IRON-SULFUR PROTEIN 8, MITOCHONDRIAL"/>
    <property type="match status" value="1"/>
</dbReference>
<evidence type="ECO:0000256" key="2">
    <source>
        <dbReference type="ARBA" id="ARBA00022723"/>
    </source>
</evidence>
<keyword evidence="4" id="KW-0408">Iron</keyword>
<dbReference type="GO" id="GO:0003954">
    <property type="term" value="F:NADH dehydrogenase activity"/>
    <property type="evidence" value="ECO:0007669"/>
    <property type="project" value="TreeGrafter"/>
</dbReference>
<evidence type="ECO:0000256" key="4">
    <source>
        <dbReference type="ARBA" id="ARBA00023004"/>
    </source>
</evidence>
<dbReference type="EC" id="1.6.5.-" evidence="8"/>
<keyword evidence="1" id="KW-0004">4Fe-4S</keyword>
<dbReference type="OrthoDB" id="9803192at2"/>
<evidence type="ECO:0000313" key="8">
    <source>
        <dbReference type="EMBL" id="CUN51787.1"/>
    </source>
</evidence>
<dbReference type="GeneID" id="83010542"/>
<dbReference type="PROSITE" id="PS51379">
    <property type="entry name" value="4FE4S_FER_2"/>
    <property type="match status" value="2"/>
</dbReference>
<dbReference type="InterPro" id="IPR010226">
    <property type="entry name" value="NADH_quinone_OxRdtase_chainI"/>
</dbReference>
<sequence length="148" mass="16697">MFKLPYLLEGISNIFKPVLTNEEDFDNTKGAENYRGKLYFDSNACIGCGICIRVCAGEAITKEMKPVEGGQEIKMTFDLASCTFCGLCTDFCPKHAIKTTEEVMMVENDKEKLKVEGSFIKKLPPKKPIIKPKQEDKSKDVIDKKEKM</sequence>
<keyword evidence="2" id="KW-0479">Metal-binding</keyword>
<dbReference type="InterPro" id="IPR017896">
    <property type="entry name" value="4Fe4S_Fe-S-bd"/>
</dbReference>
<accession>A0A173XLT5</accession>
<keyword evidence="8" id="KW-0830">Ubiquinone</keyword>
<evidence type="ECO:0000256" key="1">
    <source>
        <dbReference type="ARBA" id="ARBA00022485"/>
    </source>
</evidence>
<reference evidence="8 9" key="1">
    <citation type="submission" date="2015-09" db="EMBL/GenBank/DDBJ databases">
        <authorList>
            <consortium name="Pathogen Informatics"/>
        </authorList>
    </citation>
    <scope>NUCLEOTIDE SEQUENCE [LARGE SCALE GENOMIC DNA]</scope>
    <source>
        <strain evidence="8 9">2789STDY5834855</strain>
    </source>
</reference>
<dbReference type="InterPro" id="IPR017900">
    <property type="entry name" value="4Fe4S_Fe_S_CS"/>
</dbReference>